<evidence type="ECO:0000313" key="7">
    <source>
        <dbReference type="EMBL" id="CAH7666459.1"/>
    </source>
</evidence>
<evidence type="ECO:0000313" key="8">
    <source>
        <dbReference type="Proteomes" id="UP001153365"/>
    </source>
</evidence>
<dbReference type="InterPro" id="IPR005828">
    <property type="entry name" value="MFS_sugar_transport-like"/>
</dbReference>
<dbReference type="SUPFAM" id="SSF103473">
    <property type="entry name" value="MFS general substrate transporter"/>
    <property type="match status" value="1"/>
</dbReference>
<dbReference type="GO" id="GO:0016020">
    <property type="term" value="C:membrane"/>
    <property type="evidence" value="ECO:0007669"/>
    <property type="project" value="UniProtKB-SubCell"/>
</dbReference>
<dbReference type="InterPro" id="IPR020846">
    <property type="entry name" value="MFS_dom"/>
</dbReference>
<feature type="transmembrane region" description="Helical" evidence="5">
    <location>
        <begin position="16"/>
        <end position="36"/>
    </location>
</feature>
<dbReference type="InterPro" id="IPR036259">
    <property type="entry name" value="MFS_trans_sf"/>
</dbReference>
<keyword evidence="3 5" id="KW-1133">Transmembrane helix</keyword>
<keyword evidence="8" id="KW-1185">Reference proteome</keyword>
<gene>
    <name evidence="7" type="ORF">PPACK8108_LOCUS810</name>
</gene>
<sequence length="67" mass="7223">MTLTPRFLIDRLGRKPLLLISSTMMALSSFILAYSINLGLVIPSSLAIIIFVAGFSLGLVPVPFCDP</sequence>
<accession>A0AAV0AEE7</accession>
<dbReference type="Pfam" id="PF00083">
    <property type="entry name" value="Sugar_tr"/>
    <property type="match status" value="1"/>
</dbReference>
<evidence type="ECO:0000256" key="1">
    <source>
        <dbReference type="ARBA" id="ARBA00004141"/>
    </source>
</evidence>
<comment type="caution">
    <text evidence="7">The sequence shown here is derived from an EMBL/GenBank/DDBJ whole genome shotgun (WGS) entry which is preliminary data.</text>
</comment>
<dbReference type="Gene3D" id="1.20.1250.20">
    <property type="entry name" value="MFS general substrate transporter like domains"/>
    <property type="match status" value="1"/>
</dbReference>
<dbReference type="Proteomes" id="UP001153365">
    <property type="component" value="Unassembled WGS sequence"/>
</dbReference>
<reference evidence="7" key="1">
    <citation type="submission" date="2022-06" db="EMBL/GenBank/DDBJ databases">
        <authorList>
            <consortium name="SYNGENTA / RWTH Aachen University"/>
        </authorList>
    </citation>
    <scope>NUCLEOTIDE SEQUENCE</scope>
</reference>
<dbReference type="EMBL" id="CALTRL010000112">
    <property type="protein sequence ID" value="CAH7666459.1"/>
    <property type="molecule type" value="Genomic_DNA"/>
</dbReference>
<feature type="transmembrane region" description="Helical" evidence="5">
    <location>
        <begin position="42"/>
        <end position="64"/>
    </location>
</feature>
<dbReference type="AlphaFoldDB" id="A0AAV0AEE7"/>
<comment type="subcellular location">
    <subcellularLocation>
        <location evidence="1">Membrane</location>
        <topology evidence="1">Multi-pass membrane protein</topology>
    </subcellularLocation>
</comment>
<evidence type="ECO:0000256" key="4">
    <source>
        <dbReference type="ARBA" id="ARBA00023136"/>
    </source>
</evidence>
<keyword evidence="4 5" id="KW-0472">Membrane</keyword>
<evidence type="ECO:0000256" key="3">
    <source>
        <dbReference type="ARBA" id="ARBA00022989"/>
    </source>
</evidence>
<keyword evidence="2 5" id="KW-0812">Transmembrane</keyword>
<feature type="domain" description="Major facilitator superfamily (MFS) profile" evidence="6">
    <location>
        <begin position="1"/>
        <end position="67"/>
    </location>
</feature>
<dbReference type="GO" id="GO:0022857">
    <property type="term" value="F:transmembrane transporter activity"/>
    <property type="evidence" value="ECO:0007669"/>
    <property type="project" value="InterPro"/>
</dbReference>
<name>A0AAV0AEE7_PHAPC</name>
<dbReference type="PROSITE" id="PS50850">
    <property type="entry name" value="MFS"/>
    <property type="match status" value="1"/>
</dbReference>
<proteinExistence type="predicted"/>
<evidence type="ECO:0000256" key="5">
    <source>
        <dbReference type="SAM" id="Phobius"/>
    </source>
</evidence>
<organism evidence="7 8">
    <name type="scientific">Phakopsora pachyrhizi</name>
    <name type="common">Asian soybean rust disease fungus</name>
    <dbReference type="NCBI Taxonomy" id="170000"/>
    <lineage>
        <taxon>Eukaryota</taxon>
        <taxon>Fungi</taxon>
        <taxon>Dikarya</taxon>
        <taxon>Basidiomycota</taxon>
        <taxon>Pucciniomycotina</taxon>
        <taxon>Pucciniomycetes</taxon>
        <taxon>Pucciniales</taxon>
        <taxon>Phakopsoraceae</taxon>
        <taxon>Phakopsora</taxon>
    </lineage>
</organism>
<evidence type="ECO:0000256" key="2">
    <source>
        <dbReference type="ARBA" id="ARBA00022692"/>
    </source>
</evidence>
<protein>
    <submittedName>
        <fullName evidence="7">Expressed protein</fullName>
    </submittedName>
</protein>
<evidence type="ECO:0000259" key="6">
    <source>
        <dbReference type="PROSITE" id="PS50850"/>
    </source>
</evidence>